<keyword evidence="13" id="KW-1185">Reference proteome</keyword>
<feature type="transmembrane region" description="Helical" evidence="11">
    <location>
        <begin position="522"/>
        <end position="543"/>
    </location>
</feature>
<name>A0A8K0EVW3_BRALA</name>
<dbReference type="Proteomes" id="UP000838412">
    <property type="component" value="Chromosome 6"/>
</dbReference>
<keyword evidence="3 10" id="KW-0813">Transport</keyword>
<evidence type="ECO:0000313" key="13">
    <source>
        <dbReference type="Proteomes" id="UP000838412"/>
    </source>
</evidence>
<feature type="disulfide bond" evidence="9">
    <location>
        <begin position="221"/>
        <end position="230"/>
    </location>
</feature>
<dbReference type="InterPro" id="IPR037272">
    <property type="entry name" value="SNS_sf"/>
</dbReference>
<keyword evidence="8" id="KW-0915">Sodium</keyword>
<accession>A0A8K0EVW3</accession>
<feature type="binding site" evidence="8">
    <location>
        <position position="462"/>
    </location>
    <ligand>
        <name>Na(+)</name>
        <dbReference type="ChEBI" id="CHEBI:29101"/>
        <label>1</label>
    </ligand>
</feature>
<keyword evidence="8" id="KW-0479">Metal-binding</keyword>
<proteinExistence type="inferred from homology"/>
<evidence type="ECO:0000256" key="3">
    <source>
        <dbReference type="ARBA" id="ARBA00022448"/>
    </source>
</evidence>
<feature type="binding site" evidence="8">
    <location>
        <position position="466"/>
    </location>
    <ligand>
        <name>Na(+)</name>
        <dbReference type="ChEBI" id="CHEBI:29101"/>
        <label>1</label>
    </ligand>
</feature>
<organism evidence="12 13">
    <name type="scientific">Branchiostoma lanceolatum</name>
    <name type="common">Common lancelet</name>
    <name type="synonym">Amphioxus lanceolatum</name>
    <dbReference type="NCBI Taxonomy" id="7740"/>
    <lineage>
        <taxon>Eukaryota</taxon>
        <taxon>Metazoa</taxon>
        <taxon>Chordata</taxon>
        <taxon>Cephalochordata</taxon>
        <taxon>Leptocardii</taxon>
        <taxon>Amphioxiformes</taxon>
        <taxon>Branchiostomatidae</taxon>
        <taxon>Branchiostoma</taxon>
    </lineage>
</organism>
<keyword evidence="5 11" id="KW-1133">Transmembrane helix</keyword>
<evidence type="ECO:0000256" key="5">
    <source>
        <dbReference type="ARBA" id="ARBA00022989"/>
    </source>
</evidence>
<dbReference type="AlphaFoldDB" id="A0A8K0EVW3"/>
<feature type="binding site" evidence="8">
    <location>
        <position position="365"/>
    </location>
    <ligand>
        <name>Na(+)</name>
        <dbReference type="ChEBI" id="CHEBI:29101"/>
        <label>1</label>
    </ligand>
</feature>
<comment type="subcellular location">
    <subcellularLocation>
        <location evidence="1">Membrane</location>
        <topology evidence="1">Multi-pass membrane protein</topology>
    </subcellularLocation>
</comment>
<dbReference type="GO" id="GO:0005283">
    <property type="term" value="F:amino acid:sodium symporter activity"/>
    <property type="evidence" value="ECO:0007669"/>
    <property type="project" value="TreeGrafter"/>
</dbReference>
<dbReference type="GO" id="GO:0089718">
    <property type="term" value="P:amino acid import across plasma membrane"/>
    <property type="evidence" value="ECO:0007669"/>
    <property type="project" value="TreeGrafter"/>
</dbReference>
<feature type="binding site" evidence="8">
    <location>
        <position position="397"/>
    </location>
    <ligand>
        <name>Na(+)</name>
        <dbReference type="ChEBI" id="CHEBI:29101"/>
        <label>1</label>
    </ligand>
</feature>
<evidence type="ECO:0000256" key="4">
    <source>
        <dbReference type="ARBA" id="ARBA00022692"/>
    </source>
</evidence>
<feature type="transmembrane region" description="Helical" evidence="11">
    <location>
        <begin position="492"/>
        <end position="516"/>
    </location>
</feature>
<feature type="transmembrane region" description="Helical" evidence="11">
    <location>
        <begin position="182"/>
        <end position="209"/>
    </location>
</feature>
<gene>
    <name evidence="12" type="primary">SLC6A9</name>
    <name evidence="12" type="ORF">BLAG_LOCUS21132</name>
</gene>
<dbReference type="PROSITE" id="PS00754">
    <property type="entry name" value="NA_NEUROTRAN_SYMP_2"/>
    <property type="match status" value="1"/>
</dbReference>
<protein>
    <recommendedName>
        <fullName evidence="10">Transporter</fullName>
    </recommendedName>
</protein>
<evidence type="ECO:0000256" key="10">
    <source>
        <dbReference type="RuleBase" id="RU003732"/>
    </source>
</evidence>
<dbReference type="PROSITE" id="PS00610">
    <property type="entry name" value="NA_NEUROTRAN_SYMP_1"/>
    <property type="match status" value="1"/>
</dbReference>
<dbReference type="Pfam" id="PF00209">
    <property type="entry name" value="SNF"/>
    <property type="match status" value="1"/>
</dbReference>
<dbReference type="OrthoDB" id="6581954at2759"/>
<feature type="transmembrane region" description="Helical" evidence="11">
    <location>
        <begin position="309"/>
        <end position="326"/>
    </location>
</feature>
<dbReference type="GO" id="GO:0005886">
    <property type="term" value="C:plasma membrane"/>
    <property type="evidence" value="ECO:0007669"/>
    <property type="project" value="TreeGrafter"/>
</dbReference>
<feature type="binding site" evidence="8">
    <location>
        <position position="465"/>
    </location>
    <ligand>
        <name>Na(+)</name>
        <dbReference type="ChEBI" id="CHEBI:29101"/>
        <label>1</label>
    </ligand>
</feature>
<feature type="binding site" evidence="8">
    <location>
        <position position="116"/>
    </location>
    <ligand>
        <name>Na(+)</name>
        <dbReference type="ChEBI" id="CHEBI:29101"/>
        <label>1</label>
    </ligand>
</feature>
<keyword evidence="6 11" id="KW-0472">Membrane</keyword>
<keyword evidence="7" id="KW-0325">Glycoprotein</keyword>
<feature type="transmembrane region" description="Helical" evidence="11">
    <location>
        <begin position="606"/>
        <end position="626"/>
    </location>
</feature>
<feature type="transmembrane region" description="Helical" evidence="11">
    <location>
        <begin position="391"/>
        <end position="412"/>
    </location>
</feature>
<evidence type="ECO:0000256" key="11">
    <source>
        <dbReference type="SAM" id="Phobius"/>
    </source>
</evidence>
<dbReference type="GO" id="GO:0046872">
    <property type="term" value="F:metal ion binding"/>
    <property type="evidence" value="ECO:0007669"/>
    <property type="project" value="UniProtKB-KW"/>
</dbReference>
<comment type="similarity">
    <text evidence="2 10">Belongs to the sodium:neurotransmitter symporter (SNF) (TC 2.A.22) family.</text>
</comment>
<feature type="transmembrane region" description="Helical" evidence="11">
    <location>
        <begin position="441"/>
        <end position="462"/>
    </location>
</feature>
<feature type="binding site" evidence="8">
    <location>
        <position position="118"/>
    </location>
    <ligand>
        <name>Na(+)</name>
        <dbReference type="ChEBI" id="CHEBI:29101"/>
        <label>1</label>
    </ligand>
</feature>
<dbReference type="PROSITE" id="PS50267">
    <property type="entry name" value="NA_NEUROTRAN_SYMP_3"/>
    <property type="match status" value="1"/>
</dbReference>
<feature type="transmembrane region" description="Helical" evidence="11">
    <location>
        <begin position="358"/>
        <end position="379"/>
    </location>
</feature>
<dbReference type="SUPFAM" id="SSF161070">
    <property type="entry name" value="SNF-like"/>
    <property type="match status" value="1"/>
</dbReference>
<reference evidence="12" key="1">
    <citation type="submission" date="2022-01" db="EMBL/GenBank/DDBJ databases">
        <authorList>
            <person name="Braso-Vives M."/>
        </authorList>
    </citation>
    <scope>NUCLEOTIDE SEQUENCE</scope>
</reference>
<dbReference type="PANTHER" id="PTHR11616">
    <property type="entry name" value="SODIUM/CHLORIDE DEPENDENT TRANSPORTER"/>
    <property type="match status" value="1"/>
</dbReference>
<feature type="transmembrane region" description="Helical" evidence="11">
    <location>
        <begin position="280"/>
        <end position="300"/>
    </location>
</feature>
<keyword evidence="10" id="KW-0769">Symport</keyword>
<keyword evidence="9" id="KW-1015">Disulfide bond</keyword>
<keyword evidence="4 10" id="KW-0812">Transmembrane</keyword>
<feature type="transmembrane region" description="Helical" evidence="11">
    <location>
        <begin position="140"/>
        <end position="161"/>
    </location>
</feature>
<dbReference type="PRINTS" id="PR00176">
    <property type="entry name" value="NANEUSMPORT"/>
</dbReference>
<feature type="transmembrane region" description="Helical" evidence="11">
    <location>
        <begin position="563"/>
        <end position="586"/>
    </location>
</feature>
<evidence type="ECO:0000256" key="7">
    <source>
        <dbReference type="ARBA" id="ARBA00023180"/>
    </source>
</evidence>
<feature type="binding site" evidence="8">
    <location>
        <position position="123"/>
    </location>
    <ligand>
        <name>Na(+)</name>
        <dbReference type="ChEBI" id="CHEBI:29101"/>
        <label>1</label>
    </ligand>
</feature>
<evidence type="ECO:0000256" key="6">
    <source>
        <dbReference type="ARBA" id="ARBA00023136"/>
    </source>
</evidence>
<evidence type="ECO:0000256" key="1">
    <source>
        <dbReference type="ARBA" id="ARBA00004141"/>
    </source>
</evidence>
<evidence type="ECO:0000256" key="2">
    <source>
        <dbReference type="ARBA" id="ARBA00006459"/>
    </source>
</evidence>
<dbReference type="EMBL" id="OV696691">
    <property type="protein sequence ID" value="CAH1268022.1"/>
    <property type="molecule type" value="Genomic_DNA"/>
</dbReference>
<evidence type="ECO:0000256" key="9">
    <source>
        <dbReference type="PIRSR" id="PIRSR600175-2"/>
    </source>
</evidence>
<evidence type="ECO:0000313" key="12">
    <source>
        <dbReference type="EMBL" id="CAH1268022.1"/>
    </source>
</evidence>
<sequence length="715" mass="79198">MTDNKREKEPFAVYSCADIPKVFSAKEWRTSNTLDIYPSADDVDGERERKESSIATPAFPTSTLRNVSICSLHCVAHRSKRQRNEVSQPASADGGDENADRGNWTGKLDFLLSGLGFAIGLGNVWRFPYLCYRNGGGAFLIPYVIMLGCAGLPLFFMELSFGQFASLGPITIWNISPIFKGVGYAMVVVSALVCIYYNVIIAWALYYLFASFTNVLPWTLCNQWWNTDQCGKTFGVNGTNVTLGVNGTNTTDFTRVSASHEFWTHKVLQLSSGIDKMGTVRWDLALCLLLAWIIVGACLIKGVKSSGKVVYFTATFPFVVLFILFFRGVTLEGAERGIRFYIIPEWSRLAESKVWGDAAIQIFYSLGLAFGSLATLSSYNKFHNNVMRDALIIAVGNCFTSIFSGFVIFSIIGHMSFMLDVPVDKVADEGPGLAFVAYPEAISLLPISTLWAILFFLMLLTLGLDSQFAMMETVITAVIDEYPEYLRPKKSIVVLGLCVIGYLLALPQTTSAGMYWLQLLDWYSAGFSLMVISLCLTIAIQYVYGMKRFSKDIKTMLGFEPPIYFKVCWVAITPALLLFILIFNIVQFNPVTYGDYEYPNWAEIMGLLMGLSSCLLIPLVAIIQVCRQKGSLLERIKAAAQPSPDWGPALEDHRQEMMKVYAGKYGVEVPLEGAPNKGADLPPDYTTATTLPRNDINVPFSVAGQMNGLPVVTKL</sequence>
<evidence type="ECO:0000256" key="8">
    <source>
        <dbReference type="PIRSR" id="PIRSR600175-1"/>
    </source>
</evidence>
<dbReference type="PANTHER" id="PTHR11616:SF321">
    <property type="entry name" value="SODIUM-DEPENDENT NUTRIENT AMINO ACID TRANSPORTER 1-RELATED"/>
    <property type="match status" value="1"/>
</dbReference>
<dbReference type="InterPro" id="IPR000175">
    <property type="entry name" value="Na/ntran_symport"/>
</dbReference>